<reference evidence="3" key="3">
    <citation type="submission" date="2025-09" db="UniProtKB">
        <authorList>
            <consortium name="Ensembl"/>
        </authorList>
    </citation>
    <scope>IDENTIFICATION</scope>
</reference>
<evidence type="ECO:0000313" key="3">
    <source>
        <dbReference type="Ensembl" id="ENSMZEP00005001300.1"/>
    </source>
</evidence>
<evidence type="ECO:0000259" key="2">
    <source>
        <dbReference type="Pfam" id="PF09309"/>
    </source>
</evidence>
<dbReference type="Proteomes" id="UP000265160">
    <property type="component" value="LG22"/>
</dbReference>
<keyword evidence="4" id="KW-1185">Reference proteome</keyword>
<dbReference type="Pfam" id="PF09309">
    <property type="entry name" value="FCP1_C"/>
    <property type="match status" value="1"/>
</dbReference>
<reference evidence="3 4" key="1">
    <citation type="journal article" date="2014" name="Nature">
        <title>The genomic substrate for adaptive radiation in African cichlid fish.</title>
        <authorList>
            <person name="Brawand D."/>
            <person name="Wagner C.E."/>
            <person name="Li Y.I."/>
            <person name="Malinsky M."/>
            <person name="Keller I."/>
            <person name="Fan S."/>
            <person name="Simakov O."/>
            <person name="Ng A.Y."/>
            <person name="Lim Z.W."/>
            <person name="Bezault E."/>
            <person name="Turner-Maier J."/>
            <person name="Johnson J."/>
            <person name="Alcazar R."/>
            <person name="Noh H.J."/>
            <person name="Russell P."/>
            <person name="Aken B."/>
            <person name="Alfoldi J."/>
            <person name="Amemiya C."/>
            <person name="Azzouzi N."/>
            <person name="Baroiller J.F."/>
            <person name="Barloy-Hubler F."/>
            <person name="Berlin A."/>
            <person name="Bloomquist R."/>
            <person name="Carleton K.L."/>
            <person name="Conte M.A."/>
            <person name="D'Cotta H."/>
            <person name="Eshel O."/>
            <person name="Gaffney L."/>
            <person name="Galibert F."/>
            <person name="Gante H.F."/>
            <person name="Gnerre S."/>
            <person name="Greuter L."/>
            <person name="Guyon R."/>
            <person name="Haddad N.S."/>
            <person name="Haerty W."/>
            <person name="Harris R.M."/>
            <person name="Hofmann H.A."/>
            <person name="Hourlier T."/>
            <person name="Hulata G."/>
            <person name="Jaffe D.B."/>
            <person name="Lara M."/>
            <person name="Lee A.P."/>
            <person name="MacCallum I."/>
            <person name="Mwaiko S."/>
            <person name="Nikaido M."/>
            <person name="Nishihara H."/>
            <person name="Ozouf-Costaz C."/>
            <person name="Penman D.J."/>
            <person name="Przybylski D."/>
            <person name="Rakotomanga M."/>
            <person name="Renn S.C.P."/>
            <person name="Ribeiro F.J."/>
            <person name="Ron M."/>
            <person name="Salzburger W."/>
            <person name="Sanchez-Pulido L."/>
            <person name="Santos M.E."/>
            <person name="Searle S."/>
            <person name="Sharpe T."/>
            <person name="Swofford R."/>
            <person name="Tan F.J."/>
            <person name="Williams L."/>
            <person name="Young S."/>
            <person name="Yin S."/>
            <person name="Okada N."/>
            <person name="Kocher T.D."/>
            <person name="Miska E.A."/>
            <person name="Lander E.S."/>
            <person name="Venkatesh B."/>
            <person name="Fernald R.D."/>
            <person name="Meyer A."/>
            <person name="Ponting C.P."/>
            <person name="Streelman J.T."/>
            <person name="Lindblad-Toh K."/>
            <person name="Seehausen O."/>
            <person name="Di Palma F."/>
        </authorList>
    </citation>
    <scope>NUCLEOTIDE SEQUENCE</scope>
</reference>
<evidence type="ECO:0000313" key="4">
    <source>
        <dbReference type="Proteomes" id="UP000265160"/>
    </source>
</evidence>
<dbReference type="STRING" id="106582.ENSMZEP00005001300"/>
<dbReference type="InterPro" id="IPR015388">
    <property type="entry name" value="FCP1_C"/>
</dbReference>
<sequence length="153" mass="17207">MSGKASLGTSQSQQDEGVESGQDDEQPGPSRRKRQPSMSETMPLYTLCKEDLDSMDKEVRTDETFVQHSTWWHNNVSLFCSYRAYMVSLLAGSSAQSMEKTPILSKNLSCLAVFHFFFGHFSLFGQGEGSICHQTRRQPHVTMTVFASSPYVH</sequence>
<organism evidence="3 4">
    <name type="scientific">Maylandia zebra</name>
    <name type="common">zebra mbuna</name>
    <dbReference type="NCBI Taxonomy" id="106582"/>
    <lineage>
        <taxon>Eukaryota</taxon>
        <taxon>Metazoa</taxon>
        <taxon>Chordata</taxon>
        <taxon>Craniata</taxon>
        <taxon>Vertebrata</taxon>
        <taxon>Euteleostomi</taxon>
        <taxon>Actinopterygii</taxon>
        <taxon>Neopterygii</taxon>
        <taxon>Teleostei</taxon>
        <taxon>Neoteleostei</taxon>
        <taxon>Acanthomorphata</taxon>
        <taxon>Ovalentaria</taxon>
        <taxon>Cichlomorphae</taxon>
        <taxon>Cichliformes</taxon>
        <taxon>Cichlidae</taxon>
        <taxon>African cichlids</taxon>
        <taxon>Pseudocrenilabrinae</taxon>
        <taxon>Haplochromini</taxon>
        <taxon>Maylandia</taxon>
        <taxon>Maylandia zebra complex</taxon>
    </lineage>
</organism>
<feature type="domain" description="FCP1-like phosphatase C-terminal" evidence="2">
    <location>
        <begin position="11"/>
        <end position="59"/>
    </location>
</feature>
<dbReference type="Ensembl" id="ENSMZET00005001390.1">
    <property type="protein sequence ID" value="ENSMZEP00005001300.1"/>
    <property type="gene ID" value="ENSMZEG00005001093.1"/>
</dbReference>
<feature type="compositionally biased region" description="Acidic residues" evidence="1">
    <location>
        <begin position="16"/>
        <end position="26"/>
    </location>
</feature>
<proteinExistence type="predicted"/>
<accession>A0A3P9AUA5</accession>
<reference evidence="3" key="2">
    <citation type="submission" date="2025-08" db="UniProtKB">
        <authorList>
            <consortium name="Ensembl"/>
        </authorList>
    </citation>
    <scope>IDENTIFICATION</scope>
</reference>
<evidence type="ECO:0000256" key="1">
    <source>
        <dbReference type="SAM" id="MobiDB-lite"/>
    </source>
</evidence>
<feature type="region of interest" description="Disordered" evidence="1">
    <location>
        <begin position="1"/>
        <end position="40"/>
    </location>
</feature>
<protein>
    <recommendedName>
        <fullName evidence="2">FCP1-like phosphatase C-terminal domain-containing protein</fullName>
    </recommendedName>
</protein>
<name>A0A3P9AUA5_9CICH</name>
<dbReference type="AlphaFoldDB" id="A0A3P9AUA5"/>
<dbReference type="GeneTree" id="ENSGT00940000182491"/>